<gene>
    <name evidence="2" type="ORF">SAMN05444682_105257</name>
</gene>
<sequence length="66" mass="7731">MPSSVIKYMDYKEKTHLLKITFQTGAVYQYFEVPETVYAGLRQARSKGRYFNKHISGVFSFERLSS</sequence>
<dbReference type="InterPro" id="IPR025309">
    <property type="entry name" value="KTSC_dom"/>
</dbReference>
<dbReference type="Pfam" id="PF13619">
    <property type="entry name" value="KTSC"/>
    <property type="match status" value="1"/>
</dbReference>
<dbReference type="EMBL" id="FOQO01000005">
    <property type="protein sequence ID" value="SFI74179.1"/>
    <property type="molecule type" value="Genomic_DNA"/>
</dbReference>
<keyword evidence="3" id="KW-1185">Reference proteome</keyword>
<reference evidence="2 3" key="1">
    <citation type="submission" date="2016-10" db="EMBL/GenBank/DDBJ databases">
        <authorList>
            <person name="de Groot N.N."/>
        </authorList>
    </citation>
    <scope>NUCLEOTIDE SEQUENCE [LARGE SCALE GENOMIC DNA]</scope>
    <source>
        <strain evidence="2 3">RK1</strain>
    </source>
</reference>
<dbReference type="AlphaFoldDB" id="A0A1I3KNW2"/>
<keyword evidence="2" id="KW-0436">Ligase</keyword>
<dbReference type="RefSeq" id="WP_090627002.1">
    <property type="nucleotide sequence ID" value="NZ_FOQO01000005.1"/>
</dbReference>
<name>A0A1I3KNW2_9SPHI</name>
<organism evidence="2 3">
    <name type="scientific">Parapedobacter indicus</name>
    <dbReference type="NCBI Taxonomy" id="1477437"/>
    <lineage>
        <taxon>Bacteria</taxon>
        <taxon>Pseudomonadati</taxon>
        <taxon>Bacteroidota</taxon>
        <taxon>Sphingobacteriia</taxon>
        <taxon>Sphingobacteriales</taxon>
        <taxon>Sphingobacteriaceae</taxon>
        <taxon>Parapedobacter</taxon>
    </lineage>
</organism>
<dbReference type="Proteomes" id="UP000198670">
    <property type="component" value="Unassembled WGS sequence"/>
</dbReference>
<evidence type="ECO:0000259" key="1">
    <source>
        <dbReference type="Pfam" id="PF13619"/>
    </source>
</evidence>
<dbReference type="STRING" id="1477437.SAMN05444682_105257"/>
<evidence type="ECO:0000313" key="3">
    <source>
        <dbReference type="Proteomes" id="UP000198670"/>
    </source>
</evidence>
<feature type="domain" description="KTSC" evidence="1">
    <location>
        <begin position="3"/>
        <end position="59"/>
    </location>
</feature>
<proteinExistence type="predicted"/>
<keyword evidence="2" id="KW-0030">Aminoacyl-tRNA synthetase</keyword>
<evidence type="ECO:0000313" key="2">
    <source>
        <dbReference type="EMBL" id="SFI74179.1"/>
    </source>
</evidence>
<accession>A0A1I3KNW2</accession>
<protein>
    <submittedName>
        <fullName evidence="2">Lysyl-tRNA synthetase, class 2</fullName>
    </submittedName>
</protein>
<dbReference type="GO" id="GO:0004812">
    <property type="term" value="F:aminoacyl-tRNA ligase activity"/>
    <property type="evidence" value="ECO:0007669"/>
    <property type="project" value="UniProtKB-KW"/>
</dbReference>
<dbReference type="OrthoDB" id="8450910at2"/>